<feature type="domain" description="Ribosomal RNA methyltransferase FtsJ" evidence="9">
    <location>
        <begin position="186"/>
        <end position="279"/>
    </location>
</feature>
<dbReference type="HAMAP" id="MF_01551">
    <property type="entry name" value="23SrRNA_methyltr_M"/>
    <property type="match status" value="1"/>
</dbReference>
<feature type="active site" description="Proton acceptor" evidence="6 7">
    <location>
        <position position="306"/>
    </location>
</feature>
<keyword evidence="1 6" id="KW-0963">Cytoplasm</keyword>
<evidence type="ECO:0000256" key="2">
    <source>
        <dbReference type="ARBA" id="ARBA00022552"/>
    </source>
</evidence>
<dbReference type="GO" id="GO:0005737">
    <property type="term" value="C:cytoplasm"/>
    <property type="evidence" value="ECO:0007669"/>
    <property type="project" value="UniProtKB-SubCell"/>
</dbReference>
<dbReference type="RefSeq" id="WP_104958400.1">
    <property type="nucleotide sequence ID" value="NZ_CP026377.1"/>
</dbReference>
<evidence type="ECO:0000259" key="10">
    <source>
        <dbReference type="Pfam" id="PF18125"/>
    </source>
</evidence>
<evidence type="ECO:0000256" key="3">
    <source>
        <dbReference type="ARBA" id="ARBA00022603"/>
    </source>
</evidence>
<comment type="function">
    <text evidence="6">Catalyzes the 2'-O-methylation at nucleotide C2498 in 23S rRNA.</text>
</comment>
<dbReference type="InterPro" id="IPR029063">
    <property type="entry name" value="SAM-dependent_MTases_sf"/>
</dbReference>
<feature type="binding site" evidence="6 8">
    <location>
        <position position="188"/>
    </location>
    <ligand>
        <name>S-adenosyl-L-methionine</name>
        <dbReference type="ChEBI" id="CHEBI:59789"/>
    </ligand>
</feature>
<feature type="binding site" evidence="6 8">
    <location>
        <begin position="221"/>
        <end position="224"/>
    </location>
    <ligand>
        <name>S-adenosyl-L-methionine</name>
        <dbReference type="ChEBI" id="CHEBI:59789"/>
    </ligand>
</feature>
<comment type="subunit">
    <text evidence="6">Monomer.</text>
</comment>
<dbReference type="SUPFAM" id="SSF53335">
    <property type="entry name" value="S-adenosyl-L-methionine-dependent methyltransferases"/>
    <property type="match status" value="1"/>
</dbReference>
<dbReference type="AlphaFoldDB" id="A0A2L0IJ45"/>
<dbReference type="Pfam" id="PF18125">
    <property type="entry name" value="RlmM_FDX"/>
    <property type="match status" value="1"/>
</dbReference>
<dbReference type="KEGG" id="pgz:C2E15_16930"/>
<dbReference type="Gene3D" id="3.30.2300.20">
    <property type="match status" value="1"/>
</dbReference>
<dbReference type="InterPro" id="IPR002877">
    <property type="entry name" value="RNA_MeTrfase_FtsJ_dom"/>
</dbReference>
<dbReference type="GO" id="GO:0006364">
    <property type="term" value="P:rRNA processing"/>
    <property type="evidence" value="ECO:0007669"/>
    <property type="project" value="UniProtKB-UniRule"/>
</dbReference>
<dbReference type="Pfam" id="PF01728">
    <property type="entry name" value="FtsJ"/>
    <property type="match status" value="1"/>
</dbReference>
<dbReference type="NCBIfam" id="NF008734">
    <property type="entry name" value="PRK11760.1"/>
    <property type="match status" value="1"/>
</dbReference>
<proteinExistence type="inferred from homology"/>
<feature type="binding site" evidence="6 8">
    <location>
        <position position="240"/>
    </location>
    <ligand>
        <name>S-adenosyl-L-methionine</name>
        <dbReference type="ChEBI" id="CHEBI:59789"/>
    </ligand>
</feature>
<sequence length="366" mass="41686">MNKVLLYCRSGFEKECAAEITDKAAQREVYGFARVKENAGYVLFECYEATDADKLARELPFSELIFARQMVVVGELLRDLPPEDRIAPIAGMLNGAVEKGGELRVEVPDTNEAKELLKFCRKFTVPLRTALRQQGSLLNYESDKRPVVHVFFIASGHCYAGYSYPANNSPFFMGIPRLKFPADAPSRSTLKLEEAFHVFIPADEWDERLGSGMYAVDLGACPGGWTYQLVKRSMMVHAVDNGPMAPSLMDTGQVMHHREDGFKYRPTRSNISWLVCDMVEKPVRVASLMAEWLINGWCREAIFNLKLPMKKRYEEVSQNLAMIQEKLQENGINAQIQARQLYHDREEVTVHIRRIWGAAPGRRDER</sequence>
<dbReference type="Proteomes" id="UP000238365">
    <property type="component" value="Chromosome"/>
</dbReference>
<evidence type="ECO:0000259" key="11">
    <source>
        <dbReference type="Pfam" id="PF21239"/>
    </source>
</evidence>
<dbReference type="InterPro" id="IPR011224">
    <property type="entry name" value="rRNA_MeTrfase_M"/>
</dbReference>
<dbReference type="EC" id="2.1.1.186" evidence="6"/>
<keyword evidence="3 6" id="KW-0489">Methyltransferase</keyword>
<dbReference type="InterPro" id="IPR040739">
    <property type="entry name" value="RlmM_FDX"/>
</dbReference>
<keyword evidence="13" id="KW-1185">Reference proteome</keyword>
<feature type="domain" description="Ribosomal RNA large subunit methyltransferase M THUMP-like" evidence="11">
    <location>
        <begin position="84"/>
        <end position="164"/>
    </location>
</feature>
<evidence type="ECO:0000256" key="8">
    <source>
        <dbReference type="PIRSR" id="PIRSR028774-2"/>
    </source>
</evidence>
<organism evidence="12 13">
    <name type="scientific">Mixta gaviniae</name>
    <dbReference type="NCBI Taxonomy" id="665914"/>
    <lineage>
        <taxon>Bacteria</taxon>
        <taxon>Pseudomonadati</taxon>
        <taxon>Pseudomonadota</taxon>
        <taxon>Gammaproteobacteria</taxon>
        <taxon>Enterobacterales</taxon>
        <taxon>Erwiniaceae</taxon>
        <taxon>Mixta</taxon>
    </lineage>
</organism>
<dbReference type="PANTHER" id="PTHR37524:SF2">
    <property type="entry name" value="RIBOSOMAL RNA METHYLTRANSFERASE FTSJ DOMAIN-CONTAINING PROTEIN"/>
    <property type="match status" value="1"/>
</dbReference>
<dbReference type="GO" id="GO:0032259">
    <property type="term" value="P:methylation"/>
    <property type="evidence" value="ECO:0007669"/>
    <property type="project" value="UniProtKB-KW"/>
</dbReference>
<evidence type="ECO:0000256" key="1">
    <source>
        <dbReference type="ARBA" id="ARBA00022490"/>
    </source>
</evidence>
<dbReference type="PIRSF" id="PIRSF028774">
    <property type="entry name" value="UCP028774"/>
    <property type="match status" value="1"/>
</dbReference>
<protein>
    <recommendedName>
        <fullName evidence="6">Ribosomal RNA large subunit methyltransferase M</fullName>
        <ecNumber evidence="6">2.1.1.186</ecNumber>
    </recommendedName>
    <alternativeName>
        <fullName evidence="6">23S rRNA (cytidine2498-2'-O)-methyltransferase</fullName>
    </alternativeName>
    <alternativeName>
        <fullName evidence="6">23S rRNA 2'-O-ribose methyltransferase RlmM</fullName>
    </alternativeName>
</protein>
<dbReference type="GO" id="GO:0008757">
    <property type="term" value="F:S-adenosylmethionine-dependent methyltransferase activity"/>
    <property type="evidence" value="ECO:0007669"/>
    <property type="project" value="UniProtKB-UniRule"/>
</dbReference>
<dbReference type="InterPro" id="IPR048646">
    <property type="entry name" value="RlmM_THUMP-like"/>
</dbReference>
<evidence type="ECO:0000256" key="6">
    <source>
        <dbReference type="HAMAP-Rule" id="MF_01551"/>
    </source>
</evidence>
<evidence type="ECO:0000313" key="13">
    <source>
        <dbReference type="Proteomes" id="UP000238365"/>
    </source>
</evidence>
<dbReference type="Gene3D" id="3.30.70.2810">
    <property type="match status" value="1"/>
</dbReference>
<comment type="catalytic activity">
    <reaction evidence="6">
        <text>cytidine(2498) in 23S rRNA + S-adenosyl-L-methionine = 2'-O-methylcytidine(2498) in 23S rRNA + S-adenosyl-L-homocysteine + H(+)</text>
        <dbReference type="Rhea" id="RHEA:42788"/>
        <dbReference type="Rhea" id="RHEA-COMP:10244"/>
        <dbReference type="Rhea" id="RHEA-COMP:10245"/>
        <dbReference type="ChEBI" id="CHEBI:15378"/>
        <dbReference type="ChEBI" id="CHEBI:57856"/>
        <dbReference type="ChEBI" id="CHEBI:59789"/>
        <dbReference type="ChEBI" id="CHEBI:74495"/>
        <dbReference type="ChEBI" id="CHEBI:82748"/>
        <dbReference type="EC" id="2.1.1.186"/>
    </reaction>
</comment>
<gene>
    <name evidence="6" type="primary">rlmM</name>
    <name evidence="12" type="ORF">C2E15_16930</name>
</gene>
<dbReference type="PANTHER" id="PTHR37524">
    <property type="entry name" value="RIBOSOMAL RNA LARGE SUBUNIT METHYLTRANSFERASE M"/>
    <property type="match status" value="1"/>
</dbReference>
<evidence type="ECO:0000259" key="9">
    <source>
        <dbReference type="Pfam" id="PF01728"/>
    </source>
</evidence>
<keyword evidence="2 6" id="KW-0698">rRNA processing</keyword>
<evidence type="ECO:0000256" key="5">
    <source>
        <dbReference type="ARBA" id="ARBA00022691"/>
    </source>
</evidence>
<evidence type="ECO:0000256" key="4">
    <source>
        <dbReference type="ARBA" id="ARBA00022679"/>
    </source>
</evidence>
<comment type="subcellular location">
    <subcellularLocation>
        <location evidence="6">Cytoplasm</location>
    </subcellularLocation>
</comment>
<feature type="domain" description="RlmM ferredoxin-like" evidence="10">
    <location>
        <begin position="1"/>
        <end position="70"/>
    </location>
</feature>
<reference evidence="12 13" key="1">
    <citation type="submission" date="2018-01" db="EMBL/GenBank/DDBJ databases">
        <title>Complete and assembled Genome of Pantoea gaviniae DSM22758T.</title>
        <authorList>
            <person name="Stevens M.J.A."/>
            <person name="Zurfluh K."/>
            <person name="Stephan R."/>
        </authorList>
    </citation>
    <scope>NUCLEOTIDE SEQUENCE [LARGE SCALE GENOMIC DNA]</scope>
    <source>
        <strain evidence="12 13">DSM 22758</strain>
    </source>
</reference>
<dbReference type="EMBL" id="CP026377">
    <property type="protein sequence ID" value="AUX94586.1"/>
    <property type="molecule type" value="Genomic_DNA"/>
</dbReference>
<keyword evidence="4 6" id="KW-0808">Transferase</keyword>
<name>A0A2L0IJ45_9GAMM</name>
<evidence type="ECO:0000256" key="7">
    <source>
        <dbReference type="PIRSR" id="PIRSR028774-1"/>
    </source>
</evidence>
<dbReference type="Gene3D" id="3.40.50.150">
    <property type="entry name" value="Vaccinia Virus protein VP39"/>
    <property type="match status" value="1"/>
</dbReference>
<comment type="similarity">
    <text evidence="6">Belongs to the class I-like SAM-binding methyltransferase superfamily. RNA methyltransferase RlmE family. RlmM subfamily.</text>
</comment>
<accession>A0A2L0IJ45</accession>
<evidence type="ECO:0000313" key="12">
    <source>
        <dbReference type="EMBL" id="AUX94586.1"/>
    </source>
</evidence>
<feature type="binding site" evidence="6 8">
    <location>
        <position position="277"/>
    </location>
    <ligand>
        <name>S-adenosyl-L-methionine</name>
        <dbReference type="ChEBI" id="CHEBI:59789"/>
    </ligand>
</feature>
<dbReference type="Pfam" id="PF21239">
    <property type="entry name" value="RLMM_N"/>
    <property type="match status" value="1"/>
</dbReference>
<keyword evidence="5 6" id="KW-0949">S-adenosyl-L-methionine</keyword>
<feature type="binding site" evidence="6 8">
    <location>
        <position position="260"/>
    </location>
    <ligand>
        <name>S-adenosyl-L-methionine</name>
        <dbReference type="ChEBI" id="CHEBI:59789"/>
    </ligand>
</feature>